<dbReference type="AlphaFoldDB" id="A0A382G4M2"/>
<feature type="non-terminal residue" evidence="1">
    <location>
        <position position="1"/>
    </location>
</feature>
<feature type="non-terminal residue" evidence="1">
    <location>
        <position position="27"/>
    </location>
</feature>
<protein>
    <submittedName>
        <fullName evidence="1">Uncharacterized protein</fullName>
    </submittedName>
</protein>
<reference evidence="1" key="1">
    <citation type="submission" date="2018-05" db="EMBL/GenBank/DDBJ databases">
        <authorList>
            <person name="Lanie J.A."/>
            <person name="Ng W.-L."/>
            <person name="Kazmierczak K.M."/>
            <person name="Andrzejewski T.M."/>
            <person name="Davidsen T.M."/>
            <person name="Wayne K.J."/>
            <person name="Tettelin H."/>
            <person name="Glass J.I."/>
            <person name="Rusch D."/>
            <person name="Podicherti R."/>
            <person name="Tsui H.-C.T."/>
            <person name="Winkler M.E."/>
        </authorList>
    </citation>
    <scope>NUCLEOTIDE SEQUENCE</scope>
</reference>
<proteinExistence type="predicted"/>
<accession>A0A382G4M2</accession>
<evidence type="ECO:0000313" key="1">
    <source>
        <dbReference type="EMBL" id="SVB69131.1"/>
    </source>
</evidence>
<name>A0A382G4M2_9ZZZZ</name>
<sequence length="27" mass="3197">LSPLSLMKLRTGCMSRKRLWSHSWGQH</sequence>
<organism evidence="1">
    <name type="scientific">marine metagenome</name>
    <dbReference type="NCBI Taxonomy" id="408172"/>
    <lineage>
        <taxon>unclassified sequences</taxon>
        <taxon>metagenomes</taxon>
        <taxon>ecological metagenomes</taxon>
    </lineage>
</organism>
<gene>
    <name evidence="1" type="ORF">METZ01_LOCUS221985</name>
</gene>
<dbReference type="EMBL" id="UINC01053064">
    <property type="protein sequence ID" value="SVB69131.1"/>
    <property type="molecule type" value="Genomic_DNA"/>
</dbReference>